<dbReference type="OrthoDB" id="1073746at2"/>
<dbReference type="InterPro" id="IPR013328">
    <property type="entry name" value="6PGD_dom2"/>
</dbReference>
<dbReference type="SUPFAM" id="SSF48179">
    <property type="entry name" value="6-phosphogluconate dehydrogenase C-terminal domain-like"/>
    <property type="match status" value="1"/>
</dbReference>
<gene>
    <name evidence="6" type="ORF">SAMN05216463_101179</name>
</gene>
<dbReference type="InterPro" id="IPR008927">
    <property type="entry name" value="6-PGluconate_DH-like_C_sf"/>
</dbReference>
<sequence>MNICICGGGNLGHVTAGFLSSQEELQVSLLTTKPDSWSQYLEVVDNNGKSYKGKLSNISSNPKEVIPNADIVLLCLPGFAIHEVICSIAPYLDNNSWVGTVVSSTGFFFEAMNLLPKNQPLFGFQRVPFISRIINYGHVAELKGYKESLSVAVEQTDKKEEIRATLEKLFLTPTKLLDSYYEVSLSNSNPLLHTARLYTMWKDWKPGMSYGRNPDFYSEWTIEAAELLIVMDVEFQQLLGALGLKPGSIPAVLDYYECKDAVSLCEKIRSIVAFKGIKSPMAINKFGSYEPDFSSRYFTEDFPYGMRFIIDTANICGVDIPHIREVYQWGINRIQN</sequence>
<dbReference type="EMBL" id="FRBD01000001">
    <property type="protein sequence ID" value="SHK29826.1"/>
    <property type="molecule type" value="Genomic_DNA"/>
</dbReference>
<evidence type="ECO:0000313" key="6">
    <source>
        <dbReference type="EMBL" id="SHK29826.1"/>
    </source>
</evidence>
<dbReference type="InterPro" id="IPR003421">
    <property type="entry name" value="Opine_DH"/>
</dbReference>
<organism evidence="6 7">
    <name type="scientific">Xylanibacter ruminicola</name>
    <name type="common">Prevotella ruminicola</name>
    <dbReference type="NCBI Taxonomy" id="839"/>
    <lineage>
        <taxon>Bacteria</taxon>
        <taxon>Pseudomonadati</taxon>
        <taxon>Bacteroidota</taxon>
        <taxon>Bacteroidia</taxon>
        <taxon>Bacteroidales</taxon>
        <taxon>Prevotellaceae</taxon>
        <taxon>Xylanibacter</taxon>
    </lineage>
</organism>
<evidence type="ECO:0000256" key="3">
    <source>
        <dbReference type="ARBA" id="ARBA00048793"/>
    </source>
</evidence>
<dbReference type="InterPro" id="IPR013332">
    <property type="entry name" value="KPR_N"/>
</dbReference>
<evidence type="ECO:0000259" key="5">
    <source>
        <dbReference type="Pfam" id="PF02558"/>
    </source>
</evidence>
<dbReference type="SUPFAM" id="SSF51735">
    <property type="entry name" value="NAD(P)-binding Rossmann-fold domains"/>
    <property type="match status" value="1"/>
</dbReference>
<dbReference type="Gene3D" id="3.40.50.720">
    <property type="entry name" value="NAD(P)-binding Rossmann-like Domain"/>
    <property type="match status" value="1"/>
</dbReference>
<comment type="catalytic activity">
    <reaction evidence="3">
        <text>(R)-pantoate + NADP(+) = 2-dehydropantoate + NADPH + H(+)</text>
        <dbReference type="Rhea" id="RHEA:16233"/>
        <dbReference type="ChEBI" id="CHEBI:11561"/>
        <dbReference type="ChEBI" id="CHEBI:15378"/>
        <dbReference type="ChEBI" id="CHEBI:15980"/>
        <dbReference type="ChEBI" id="CHEBI:57783"/>
        <dbReference type="ChEBI" id="CHEBI:58349"/>
        <dbReference type="EC" id="1.1.1.169"/>
    </reaction>
</comment>
<evidence type="ECO:0000313" key="7">
    <source>
        <dbReference type="Proteomes" id="UP000184130"/>
    </source>
</evidence>
<proteinExistence type="predicted"/>
<evidence type="ECO:0000259" key="4">
    <source>
        <dbReference type="Pfam" id="PF02317"/>
    </source>
</evidence>
<comment type="pathway">
    <text evidence="1">Cofactor biosynthesis; (R)-pantothenate biosynthesis; (R)-pantoate from 3-methyl-2-oxobutanoate: step 2/2.</text>
</comment>
<evidence type="ECO:0000256" key="1">
    <source>
        <dbReference type="ARBA" id="ARBA00004994"/>
    </source>
</evidence>
<dbReference type="RefSeq" id="WP_073203868.1">
    <property type="nucleotide sequence ID" value="NZ_FRBD01000001.1"/>
</dbReference>
<dbReference type="PANTHER" id="PTHR38015">
    <property type="entry name" value="BLR6086 PROTEIN"/>
    <property type="match status" value="1"/>
</dbReference>
<dbReference type="Proteomes" id="UP000184130">
    <property type="component" value="Unassembled WGS sequence"/>
</dbReference>
<feature type="domain" description="Ketopantoate reductase N-terminal" evidence="5">
    <location>
        <begin position="3"/>
        <end position="100"/>
    </location>
</feature>
<dbReference type="InterPro" id="IPR051729">
    <property type="entry name" value="Opine/Lysopine_DH"/>
</dbReference>
<accession>A0A1M6RBL2</accession>
<dbReference type="Pfam" id="PF02317">
    <property type="entry name" value="Octopine_DH"/>
    <property type="match status" value="1"/>
</dbReference>
<dbReference type="Gene3D" id="1.10.1040.10">
    <property type="entry name" value="N-(1-d-carboxylethyl)-l-norvaline Dehydrogenase, domain 2"/>
    <property type="match status" value="1"/>
</dbReference>
<evidence type="ECO:0000256" key="2">
    <source>
        <dbReference type="ARBA" id="ARBA00019465"/>
    </source>
</evidence>
<reference evidence="6 7" key="1">
    <citation type="submission" date="2016-11" db="EMBL/GenBank/DDBJ databases">
        <authorList>
            <person name="Jaros S."/>
            <person name="Januszkiewicz K."/>
            <person name="Wedrychowicz H."/>
        </authorList>
    </citation>
    <scope>NUCLEOTIDE SEQUENCE [LARGE SCALE GENOMIC DNA]</scope>
    <source>
        <strain evidence="6 7">KHT3</strain>
    </source>
</reference>
<dbReference type="Pfam" id="PF02558">
    <property type="entry name" value="ApbA"/>
    <property type="match status" value="1"/>
</dbReference>
<dbReference type="PANTHER" id="PTHR38015:SF1">
    <property type="entry name" value="OPINE DEHYDROGENASE DOMAIN-CONTAINING PROTEIN"/>
    <property type="match status" value="1"/>
</dbReference>
<protein>
    <recommendedName>
        <fullName evidence="2">2-dehydropantoate 2-reductase</fullName>
    </recommendedName>
</protein>
<dbReference type="AlphaFoldDB" id="A0A1M6RBL2"/>
<dbReference type="InterPro" id="IPR036291">
    <property type="entry name" value="NAD(P)-bd_dom_sf"/>
</dbReference>
<feature type="domain" description="Opine dehydrogenase" evidence="4">
    <location>
        <begin position="178"/>
        <end position="330"/>
    </location>
</feature>
<dbReference type="GO" id="GO:0008677">
    <property type="term" value="F:2-dehydropantoate 2-reductase activity"/>
    <property type="evidence" value="ECO:0007669"/>
    <property type="project" value="UniProtKB-EC"/>
</dbReference>
<name>A0A1M6RBL2_XYLRU</name>